<evidence type="ECO:0000259" key="2">
    <source>
        <dbReference type="PROSITE" id="PS50181"/>
    </source>
</evidence>
<gene>
    <name evidence="3" type="ORF">CTI12_AA576460</name>
</gene>
<feature type="domain" description="F-box" evidence="2">
    <location>
        <begin position="27"/>
        <end position="80"/>
    </location>
</feature>
<sequence>MFCIRPKLNIVVQKTEFDPGNGLVGSEDRISSLPDELLHQILSFIDTKYAVQTSMLSSRWKLLWTSVPCLDLASYKFRHLPKFSKFVTNVLSHRNHQIDVSSVKLDFSGAASQAFVRKIANYAFSHNVQELTVTSWPKKDHEFPPCLFSSQSLKHFTFSSSLHDQCLTPKTPWDFPALTTLHLSEIILCDDNRESIDLFSKCVNLRNLTLENFRLGAHVEEFNIITPRLSNLKLIKGRLLKAINLVAPQLESLTIIDCPISYLNLPPRISSLCYKSHNPPKWFKDSCHSVNKVTVSLSYHSALRPYNEEDFRETVNMLQELRSAKFLTLSFDIIECISAFPDLLAQHPSPFSNLISLYIDSSWGKNSYKVKMSTEATNFLLENSPNATPKLNIVVQKTEFDPGNGLVGSEDRISSLPDELLHQILSFIDTKYAVQTSMLSSRWKLLWTSVPCLDLASYKFRHLPKFSKFVTNVLSHRNHQIDVSSVKLDFSGAASQAFVRKIANYAFSHNVQELTVTSWPKKDHEFPPCLFSSQSLKHFTFSSSLHDQCLTPKTPWDFPALTTLHLSEIILCDDNHESIDLFSKCVNLRNLTLENFRLGAHVEEFNIITPRLSNLKLIKGRLLKAINLVAPQLESLTIIDCPISYLNLPPRISSLCYKSHNPPKWFKDSCHSVNKVTVSLSYHSALRPYNEEDFRETVNMLQELRSAKFLTLSFDIIEPPPTKAMKAKAVREKNAKLIADIELHMKELQALVKHGNEIIVQTEKTKVNLENIIAELLVWINNKMTQSEEVKQSVESRPGVQLATCLGEVQVMIDQGFDDSKAIDLKKWHVRSLIECLPKRQMAVIESRYSSQLEETETLCVGLRSTSKDVCKILKKMNDYLAKNTPDKTLTFQDASSSKLLQASEPSSSSSATINRSSSSSTNPMP</sequence>
<dbReference type="SMART" id="SM00256">
    <property type="entry name" value="FBOX"/>
    <property type="match status" value="2"/>
</dbReference>
<dbReference type="Proteomes" id="UP000245207">
    <property type="component" value="Unassembled WGS sequence"/>
</dbReference>
<dbReference type="InterPro" id="IPR053781">
    <property type="entry name" value="F-box_AtFBL13-like"/>
</dbReference>
<keyword evidence="4" id="KW-1185">Reference proteome</keyword>
<dbReference type="EMBL" id="PKPP01015533">
    <property type="protein sequence ID" value="PWA38532.1"/>
    <property type="molecule type" value="Genomic_DNA"/>
</dbReference>
<dbReference type="PANTHER" id="PTHR32212">
    <property type="entry name" value="CYCLIN-LIKE F-BOX"/>
    <property type="match status" value="1"/>
</dbReference>
<dbReference type="InterPro" id="IPR032675">
    <property type="entry name" value="LRR_dom_sf"/>
</dbReference>
<comment type="caution">
    <text evidence="3">The sequence shown here is derived from an EMBL/GenBank/DDBJ whole genome shotgun (WGS) entry which is preliminary data.</text>
</comment>
<dbReference type="SUPFAM" id="SSF52047">
    <property type="entry name" value="RNI-like"/>
    <property type="match status" value="2"/>
</dbReference>
<feature type="domain" description="F-box" evidence="2">
    <location>
        <begin position="410"/>
        <end position="463"/>
    </location>
</feature>
<dbReference type="InterPro" id="IPR001810">
    <property type="entry name" value="F-box_dom"/>
</dbReference>
<dbReference type="PROSITE" id="PS50181">
    <property type="entry name" value="FBOX"/>
    <property type="match status" value="2"/>
</dbReference>
<name>A0A2U1KP69_ARTAN</name>
<feature type="region of interest" description="Disordered" evidence="1">
    <location>
        <begin position="901"/>
        <end position="926"/>
    </location>
</feature>
<evidence type="ECO:0000313" key="4">
    <source>
        <dbReference type="Proteomes" id="UP000245207"/>
    </source>
</evidence>
<dbReference type="Gene3D" id="3.80.10.10">
    <property type="entry name" value="Ribonuclease Inhibitor"/>
    <property type="match status" value="2"/>
</dbReference>
<dbReference type="STRING" id="35608.A0A2U1KP69"/>
<accession>A0A2U1KP69</accession>
<organism evidence="3 4">
    <name type="scientific">Artemisia annua</name>
    <name type="common">Sweet wormwood</name>
    <dbReference type="NCBI Taxonomy" id="35608"/>
    <lineage>
        <taxon>Eukaryota</taxon>
        <taxon>Viridiplantae</taxon>
        <taxon>Streptophyta</taxon>
        <taxon>Embryophyta</taxon>
        <taxon>Tracheophyta</taxon>
        <taxon>Spermatophyta</taxon>
        <taxon>Magnoliopsida</taxon>
        <taxon>eudicotyledons</taxon>
        <taxon>Gunneridae</taxon>
        <taxon>Pentapetalae</taxon>
        <taxon>asterids</taxon>
        <taxon>campanulids</taxon>
        <taxon>Asterales</taxon>
        <taxon>Asteraceae</taxon>
        <taxon>Asteroideae</taxon>
        <taxon>Anthemideae</taxon>
        <taxon>Artemisiinae</taxon>
        <taxon>Artemisia</taxon>
    </lineage>
</organism>
<dbReference type="Gene3D" id="1.20.1280.50">
    <property type="match status" value="1"/>
</dbReference>
<protein>
    <submittedName>
        <fullName evidence="3">F-box domain, cyclin-like protein</fullName>
    </submittedName>
</protein>
<dbReference type="AlphaFoldDB" id="A0A2U1KP69"/>
<dbReference type="InterPro" id="IPR036047">
    <property type="entry name" value="F-box-like_dom_sf"/>
</dbReference>
<dbReference type="OrthoDB" id="1848700at2759"/>
<evidence type="ECO:0000313" key="3">
    <source>
        <dbReference type="EMBL" id="PWA38532.1"/>
    </source>
</evidence>
<proteinExistence type="predicted"/>
<evidence type="ECO:0000256" key="1">
    <source>
        <dbReference type="SAM" id="MobiDB-lite"/>
    </source>
</evidence>
<dbReference type="PANTHER" id="PTHR32212:SF461">
    <property type="entry name" value="F-BOX DOMAIN-CONTAINING PROTEIN"/>
    <property type="match status" value="1"/>
</dbReference>
<dbReference type="Pfam" id="PF00646">
    <property type="entry name" value="F-box"/>
    <property type="match status" value="2"/>
</dbReference>
<reference evidence="3 4" key="1">
    <citation type="journal article" date="2018" name="Mol. Plant">
        <title>The genome of Artemisia annua provides insight into the evolution of Asteraceae family and artemisinin biosynthesis.</title>
        <authorList>
            <person name="Shen Q."/>
            <person name="Zhang L."/>
            <person name="Liao Z."/>
            <person name="Wang S."/>
            <person name="Yan T."/>
            <person name="Shi P."/>
            <person name="Liu M."/>
            <person name="Fu X."/>
            <person name="Pan Q."/>
            <person name="Wang Y."/>
            <person name="Lv Z."/>
            <person name="Lu X."/>
            <person name="Zhang F."/>
            <person name="Jiang W."/>
            <person name="Ma Y."/>
            <person name="Chen M."/>
            <person name="Hao X."/>
            <person name="Li L."/>
            <person name="Tang Y."/>
            <person name="Lv G."/>
            <person name="Zhou Y."/>
            <person name="Sun X."/>
            <person name="Brodelius P.E."/>
            <person name="Rose J.K.C."/>
            <person name="Tang K."/>
        </authorList>
    </citation>
    <scope>NUCLEOTIDE SEQUENCE [LARGE SCALE GENOMIC DNA]</scope>
    <source>
        <strain evidence="4">cv. Huhao1</strain>
        <tissue evidence="3">Leaf</tissue>
    </source>
</reference>
<dbReference type="CDD" id="cd22160">
    <property type="entry name" value="F-box_AtFBL13-like"/>
    <property type="match status" value="2"/>
</dbReference>
<dbReference type="SUPFAM" id="SSF81383">
    <property type="entry name" value="F-box domain"/>
    <property type="match status" value="2"/>
</dbReference>